<keyword evidence="4" id="KW-1185">Reference proteome</keyword>
<gene>
    <name evidence="3" type="ORF">P5G50_00105</name>
</gene>
<accession>A0ABT8K5U8</accession>
<reference evidence="3" key="1">
    <citation type="submission" date="2023-06" db="EMBL/GenBank/DDBJ databases">
        <title>MT1 and MT2 Draft Genomes of Novel Species.</title>
        <authorList>
            <person name="Venkateswaran K."/>
        </authorList>
    </citation>
    <scope>NUCLEOTIDE SEQUENCE</scope>
    <source>
        <strain evidence="3">F6_8S_P_1B</strain>
    </source>
</reference>
<comment type="caution">
    <text evidence="3">The sequence shown here is derived from an EMBL/GenBank/DDBJ whole genome shotgun (WGS) entry which is preliminary data.</text>
</comment>
<organism evidence="3 4">
    <name type="scientific">Leifsonia williamsii</name>
    <dbReference type="NCBI Taxonomy" id="3035919"/>
    <lineage>
        <taxon>Bacteria</taxon>
        <taxon>Bacillati</taxon>
        <taxon>Actinomycetota</taxon>
        <taxon>Actinomycetes</taxon>
        <taxon>Micrococcales</taxon>
        <taxon>Microbacteriaceae</taxon>
        <taxon>Leifsonia</taxon>
    </lineage>
</organism>
<dbReference type="RefSeq" id="WP_301209655.1">
    <property type="nucleotide sequence ID" value="NZ_JAROCF010000001.1"/>
</dbReference>
<feature type="region of interest" description="Disordered" evidence="1">
    <location>
        <begin position="1"/>
        <end position="20"/>
    </location>
</feature>
<sequence>MTFFTQEPEPRGGPQEASAAEGRRSAVHGFGAVGLVALPIILMVAYVLAAFQGWQATDAEQAAVDQKAFPLLITAGVVMGVSAVTVVVLRAGVRGRFAGGTAWVVLAVLSAPIAAYLVFAGFASLDRG</sequence>
<feature type="transmembrane region" description="Helical" evidence="2">
    <location>
        <begin position="30"/>
        <end position="49"/>
    </location>
</feature>
<feature type="transmembrane region" description="Helical" evidence="2">
    <location>
        <begin position="101"/>
        <end position="125"/>
    </location>
</feature>
<name>A0ABT8K5U8_9MICO</name>
<keyword evidence="2" id="KW-0472">Membrane</keyword>
<feature type="transmembrane region" description="Helical" evidence="2">
    <location>
        <begin position="69"/>
        <end position="89"/>
    </location>
</feature>
<dbReference type="Proteomes" id="UP001174208">
    <property type="component" value="Unassembled WGS sequence"/>
</dbReference>
<protein>
    <recommendedName>
        <fullName evidence="5">Integral membrane protein</fullName>
    </recommendedName>
</protein>
<keyword evidence="2" id="KW-1133">Transmembrane helix</keyword>
<evidence type="ECO:0000256" key="2">
    <source>
        <dbReference type="SAM" id="Phobius"/>
    </source>
</evidence>
<proteinExistence type="predicted"/>
<keyword evidence="2" id="KW-0812">Transmembrane</keyword>
<evidence type="ECO:0008006" key="5">
    <source>
        <dbReference type="Google" id="ProtNLM"/>
    </source>
</evidence>
<evidence type="ECO:0000256" key="1">
    <source>
        <dbReference type="SAM" id="MobiDB-lite"/>
    </source>
</evidence>
<evidence type="ECO:0000313" key="3">
    <source>
        <dbReference type="EMBL" id="MDN4612835.1"/>
    </source>
</evidence>
<evidence type="ECO:0000313" key="4">
    <source>
        <dbReference type="Proteomes" id="UP001174208"/>
    </source>
</evidence>
<dbReference type="EMBL" id="JAROCF010000001">
    <property type="protein sequence ID" value="MDN4612835.1"/>
    <property type="molecule type" value="Genomic_DNA"/>
</dbReference>